<evidence type="ECO:0000313" key="2">
    <source>
        <dbReference type="EMBL" id="GLL14464.1"/>
    </source>
</evidence>
<dbReference type="InterPro" id="IPR027266">
    <property type="entry name" value="TrmE/GcvT-like"/>
</dbReference>
<name>A0A9W6L9L6_9PSEU</name>
<dbReference type="Pfam" id="PF01571">
    <property type="entry name" value="GCV_T"/>
    <property type="match status" value="1"/>
</dbReference>
<dbReference type="GO" id="GO:0005829">
    <property type="term" value="C:cytosol"/>
    <property type="evidence" value="ECO:0007669"/>
    <property type="project" value="TreeGrafter"/>
</dbReference>
<gene>
    <name evidence="2" type="primary">gcvT_2</name>
    <name evidence="2" type="ORF">GCM10017577_56110</name>
</gene>
<evidence type="ECO:0000313" key="3">
    <source>
        <dbReference type="Proteomes" id="UP001143463"/>
    </source>
</evidence>
<dbReference type="AlphaFoldDB" id="A0A9W6L9L6"/>
<dbReference type="SUPFAM" id="SSF103025">
    <property type="entry name" value="Folate-binding domain"/>
    <property type="match status" value="1"/>
</dbReference>
<reference evidence="2" key="2">
    <citation type="submission" date="2023-01" db="EMBL/GenBank/DDBJ databases">
        <authorList>
            <person name="Sun Q."/>
            <person name="Evtushenko L."/>
        </authorList>
    </citation>
    <scope>NUCLEOTIDE SEQUENCE</scope>
    <source>
        <strain evidence="2">VKM Ac-1069</strain>
    </source>
</reference>
<keyword evidence="3" id="KW-1185">Reference proteome</keyword>
<dbReference type="PANTHER" id="PTHR43757">
    <property type="entry name" value="AMINOMETHYLTRANSFERASE"/>
    <property type="match status" value="1"/>
</dbReference>
<dbReference type="RefSeq" id="WP_037050636.1">
    <property type="nucleotide sequence ID" value="NZ_BAAAUZ010000032.1"/>
</dbReference>
<feature type="domain" description="GCVT N-terminal" evidence="1">
    <location>
        <begin position="35"/>
        <end position="257"/>
    </location>
</feature>
<dbReference type="InterPro" id="IPR006222">
    <property type="entry name" value="GCVT_N"/>
</dbReference>
<reference evidence="2" key="1">
    <citation type="journal article" date="2014" name="Int. J. Syst. Evol. Microbiol.">
        <title>Complete genome sequence of Corynebacterium casei LMG S-19264T (=DSM 44701T), isolated from a smear-ripened cheese.</title>
        <authorList>
            <consortium name="US DOE Joint Genome Institute (JGI-PGF)"/>
            <person name="Walter F."/>
            <person name="Albersmeier A."/>
            <person name="Kalinowski J."/>
            <person name="Ruckert C."/>
        </authorList>
    </citation>
    <scope>NUCLEOTIDE SEQUENCE</scope>
    <source>
        <strain evidence="2">VKM Ac-1069</strain>
    </source>
</reference>
<dbReference type="Proteomes" id="UP001143463">
    <property type="component" value="Unassembled WGS sequence"/>
</dbReference>
<dbReference type="Gene3D" id="3.30.1360.120">
    <property type="entry name" value="Probable tRNA modification gtpase trme, domain 1"/>
    <property type="match status" value="1"/>
</dbReference>
<comment type="caution">
    <text evidence="2">The sequence shown here is derived from an EMBL/GenBank/DDBJ whole genome shotgun (WGS) entry which is preliminary data.</text>
</comment>
<proteinExistence type="predicted"/>
<accession>A0A9W6L9L6</accession>
<organism evidence="2 3">
    <name type="scientific">Pseudonocardia halophobica</name>
    <dbReference type="NCBI Taxonomy" id="29401"/>
    <lineage>
        <taxon>Bacteria</taxon>
        <taxon>Bacillati</taxon>
        <taxon>Actinomycetota</taxon>
        <taxon>Actinomycetes</taxon>
        <taxon>Pseudonocardiales</taxon>
        <taxon>Pseudonocardiaceae</taxon>
        <taxon>Pseudonocardia</taxon>
    </lineage>
</organism>
<dbReference type="PANTHER" id="PTHR43757:SF2">
    <property type="entry name" value="AMINOMETHYLTRANSFERASE, MITOCHONDRIAL"/>
    <property type="match status" value="1"/>
</dbReference>
<dbReference type="EMBL" id="BSFQ01000032">
    <property type="protein sequence ID" value="GLL14464.1"/>
    <property type="molecule type" value="Genomic_DNA"/>
</dbReference>
<protein>
    <submittedName>
        <fullName evidence="2">Glycine cleavage system protein T</fullName>
    </submittedName>
</protein>
<evidence type="ECO:0000259" key="1">
    <source>
        <dbReference type="Pfam" id="PF01571"/>
    </source>
</evidence>
<dbReference type="InterPro" id="IPR028896">
    <property type="entry name" value="GcvT/YgfZ/DmdA"/>
</dbReference>
<sequence length="453" mass="50304">MVNESLQAKLATYSKPVDMLRNAPLKLFSLAYAPQHSNWRDEQAAWMSSAVLFDQSNHMNDAYFKGPDVVRLMSDTGINSFKNFGRNKSKQFMVCGYDGNLIGTSVLFGLEDDEISLVGPSACANWVQYQAEIGGYDVEVTWDRRTADSDARRRLFRYEIEGPLAKSILEKATDGALPEVRFFGMTEFELGGAQVRALKHTMAGAPGDDNMGLEIWGPSEDGPRVLDALLSAGEEFGLVRGGALAYYSSGIESGYLSQPVPGIYTDERMRAYREWLPADGYEAKISIAGSFASEDIEDYFRTPWDMDYGHIMKFDHDFIGREALEATKDEPRKRKVWLRWNDEDATRVITSSLFSPRGTGAKFLDMPLGRYARVQFDQVRAQDELVGISAMCGYTVNVGGFFSLGMLDADAAVDGKKVSVVWGEENGGTAKLGVERHVQTEIRATVHTSAPIR</sequence>